<dbReference type="InterPro" id="IPR003877">
    <property type="entry name" value="SPRY_dom"/>
</dbReference>
<feature type="chain" id="PRO_5003866083" description="B30.2/SPRY domain-containing protein" evidence="6">
    <location>
        <begin position="24"/>
        <end position="2072"/>
    </location>
</feature>
<feature type="region of interest" description="Disordered" evidence="4">
    <location>
        <begin position="198"/>
        <end position="247"/>
    </location>
</feature>
<dbReference type="PROSITE" id="PS50088">
    <property type="entry name" value="ANK_REPEAT"/>
    <property type="match status" value="3"/>
</dbReference>
<keyword evidence="5" id="KW-0472">Membrane</keyword>
<dbReference type="RefSeq" id="XP_009262746.1">
    <property type="nucleotide sequence ID" value="XM_009264471.1"/>
</dbReference>
<feature type="transmembrane region" description="Helical" evidence="5">
    <location>
        <begin position="431"/>
        <end position="453"/>
    </location>
</feature>
<dbReference type="SUPFAM" id="SSF49899">
    <property type="entry name" value="Concanavalin A-like lectins/glucanases"/>
    <property type="match status" value="1"/>
</dbReference>
<feature type="repeat" description="ANK" evidence="3">
    <location>
        <begin position="1409"/>
        <end position="1441"/>
    </location>
</feature>
<dbReference type="PANTHER" id="PTHR24198">
    <property type="entry name" value="ANKYRIN REPEAT AND PROTEIN KINASE DOMAIN-CONTAINING PROTEIN"/>
    <property type="match status" value="1"/>
</dbReference>
<keyword evidence="6" id="KW-0732">Signal</keyword>
<organism evidence="8 9">
    <name type="scientific">Fusarium pseudograminearum (strain CS3096)</name>
    <name type="common">Wheat and barley crown-rot fungus</name>
    <dbReference type="NCBI Taxonomy" id="1028729"/>
    <lineage>
        <taxon>Eukaryota</taxon>
        <taxon>Fungi</taxon>
        <taxon>Dikarya</taxon>
        <taxon>Ascomycota</taxon>
        <taxon>Pezizomycotina</taxon>
        <taxon>Sordariomycetes</taxon>
        <taxon>Hypocreomycetidae</taxon>
        <taxon>Hypocreales</taxon>
        <taxon>Nectriaceae</taxon>
        <taxon>Fusarium</taxon>
    </lineage>
</organism>
<dbReference type="PROSITE" id="PS50297">
    <property type="entry name" value="ANK_REP_REGION"/>
    <property type="match status" value="3"/>
</dbReference>
<dbReference type="Gene3D" id="1.25.40.20">
    <property type="entry name" value="Ankyrin repeat-containing domain"/>
    <property type="match status" value="4"/>
</dbReference>
<feature type="compositionally biased region" description="Basic and acidic residues" evidence="4">
    <location>
        <begin position="217"/>
        <end position="234"/>
    </location>
</feature>
<keyword evidence="5" id="KW-0812">Transmembrane</keyword>
<dbReference type="Pfam" id="PF12796">
    <property type="entry name" value="Ank_2"/>
    <property type="match status" value="3"/>
</dbReference>
<dbReference type="InterPro" id="IPR013320">
    <property type="entry name" value="ConA-like_dom_sf"/>
</dbReference>
<dbReference type="HOGENOM" id="CLU_001887_1_0_1"/>
<evidence type="ECO:0000256" key="1">
    <source>
        <dbReference type="ARBA" id="ARBA00022737"/>
    </source>
</evidence>
<dbReference type="EMBL" id="AFNW01000605">
    <property type="protein sequence ID" value="EKJ68346.1"/>
    <property type="molecule type" value="Genomic_DNA"/>
</dbReference>
<dbReference type="GeneID" id="20369971"/>
<evidence type="ECO:0000313" key="8">
    <source>
        <dbReference type="EMBL" id="EKJ68346.1"/>
    </source>
</evidence>
<dbReference type="KEGG" id="fpu:FPSE_11354"/>
<evidence type="ECO:0000256" key="2">
    <source>
        <dbReference type="ARBA" id="ARBA00023043"/>
    </source>
</evidence>
<dbReference type="SUPFAM" id="SSF48403">
    <property type="entry name" value="Ankyrin repeat"/>
    <property type="match status" value="2"/>
</dbReference>
<dbReference type="eggNOG" id="KOG0504">
    <property type="taxonomic scope" value="Eukaryota"/>
</dbReference>
<evidence type="ECO:0000313" key="9">
    <source>
        <dbReference type="Proteomes" id="UP000007978"/>
    </source>
</evidence>
<keyword evidence="2 3" id="KW-0040">ANK repeat</keyword>
<proteinExistence type="predicted"/>
<dbReference type="InterPro" id="IPR002110">
    <property type="entry name" value="Ankyrin_rpt"/>
</dbReference>
<feature type="repeat" description="ANK" evidence="3">
    <location>
        <begin position="1590"/>
        <end position="1622"/>
    </location>
</feature>
<dbReference type="SMART" id="SM00248">
    <property type="entry name" value="ANK"/>
    <property type="match status" value="12"/>
</dbReference>
<comment type="caution">
    <text evidence="8">The sequence shown here is derived from an EMBL/GenBank/DDBJ whole genome shotgun (WGS) entry which is preliminary data.</text>
</comment>
<name>K3UAL4_FUSPC</name>
<dbReference type="InterPro" id="IPR044736">
    <property type="entry name" value="Gid1/RanBPM/SPLA_SPRY"/>
</dbReference>
<feature type="repeat" description="ANK" evidence="3">
    <location>
        <begin position="1732"/>
        <end position="1755"/>
    </location>
</feature>
<feature type="signal peptide" evidence="6">
    <location>
        <begin position="1"/>
        <end position="23"/>
    </location>
</feature>
<dbReference type="OrthoDB" id="194358at2759"/>
<dbReference type="SMART" id="SM00449">
    <property type="entry name" value="SPRY"/>
    <property type="match status" value="1"/>
</dbReference>
<dbReference type="InterPro" id="IPR043136">
    <property type="entry name" value="B30.2/SPRY_sf"/>
</dbReference>
<dbReference type="CDD" id="cd12885">
    <property type="entry name" value="SPRY_RanBP_like"/>
    <property type="match status" value="1"/>
</dbReference>
<dbReference type="Proteomes" id="UP000007978">
    <property type="component" value="Chromosome 1"/>
</dbReference>
<feature type="domain" description="B30.2/SPRY" evidence="7">
    <location>
        <begin position="1854"/>
        <end position="2061"/>
    </location>
</feature>
<protein>
    <recommendedName>
        <fullName evidence="7">B30.2/SPRY domain-containing protein</fullName>
    </recommendedName>
</protein>
<evidence type="ECO:0000256" key="3">
    <source>
        <dbReference type="PROSITE-ProRule" id="PRU00023"/>
    </source>
</evidence>
<feature type="transmembrane region" description="Helical" evidence="5">
    <location>
        <begin position="275"/>
        <end position="301"/>
    </location>
</feature>
<reference evidence="8 9" key="1">
    <citation type="journal article" date="2012" name="PLoS Pathog.">
        <title>Comparative pathogenomics reveals horizontally acquired novel virulence genes in fungi infecting cereal hosts.</title>
        <authorList>
            <person name="Gardiner D.M."/>
            <person name="McDonald M.C."/>
            <person name="Covarelli L."/>
            <person name="Solomon P.S."/>
            <person name="Rusu A.G."/>
            <person name="Marshall M."/>
            <person name="Kazan K."/>
            <person name="Chakraborty S."/>
            <person name="McDonald B.A."/>
            <person name="Manners J.M."/>
        </authorList>
    </citation>
    <scope>NUCLEOTIDE SEQUENCE [LARGE SCALE GENOMIC DNA]</scope>
    <source>
        <strain evidence="8 9">CS3096</strain>
    </source>
</reference>
<dbReference type="Gene3D" id="2.60.120.920">
    <property type="match status" value="1"/>
</dbReference>
<evidence type="ECO:0000256" key="4">
    <source>
        <dbReference type="SAM" id="MobiDB-lite"/>
    </source>
</evidence>
<gene>
    <name evidence="8" type="ORF">FPSE_11354</name>
</gene>
<feature type="compositionally biased region" description="Basic and acidic residues" evidence="4">
    <location>
        <begin position="392"/>
        <end position="413"/>
    </location>
</feature>
<feature type="transmembrane region" description="Helical" evidence="5">
    <location>
        <begin position="313"/>
        <end position="331"/>
    </location>
</feature>
<feature type="region of interest" description="Disordered" evidence="4">
    <location>
        <begin position="392"/>
        <end position="425"/>
    </location>
</feature>
<keyword evidence="9" id="KW-1185">Reference proteome</keyword>
<dbReference type="Pfam" id="PF00622">
    <property type="entry name" value="SPRY"/>
    <property type="match status" value="1"/>
</dbReference>
<dbReference type="PANTHER" id="PTHR24198:SF165">
    <property type="entry name" value="ANKYRIN REPEAT-CONTAINING PROTEIN-RELATED"/>
    <property type="match status" value="1"/>
</dbReference>
<evidence type="ECO:0000256" key="5">
    <source>
        <dbReference type="SAM" id="Phobius"/>
    </source>
</evidence>
<evidence type="ECO:0000259" key="7">
    <source>
        <dbReference type="PROSITE" id="PS50188"/>
    </source>
</evidence>
<sequence>MSTVLSLHISVALLLLSVTTVLAADDEKDNTDFLLNVFSDIGPILALFGEQFARQFLSETFTWEDHVIFACIPLGIMTAISGAIRVQGGGLFKAVIGRARENHAAAEIEYMSSTSTEVCELYNGEGIVRTMGKPYIGQIIVFPNQFANRSQSGQKGDFCGIHTLETATKEGIMKYQEYRVDSRPRLFKCFESSTTPTTVVQKSSKRETQQQDDPETGEPRAEHTDTWDSHDSSHRSSKNGSNIEKKNPWLTLKSPNLQLNIPCEDVSEQKHRFHLVLAAIVALVLQIALLAIAISTVYLISGFEPEPWGLPCYLGGSVLLFLGMLACSVAIEKRTRELIWFIADQDPASEKEHKEFHLLWVQRSQRVSEQDFGSYIIDGGTRHHIMTSSRYEDLQGLEKPRAPTDEPTNEKKLTANTSSDQQDGSVQGSKFSFLPLLPLIAVLFGGIGFTVQFIGLRGLPWPCAVSQLGAMIIMAIIRALIRRRLTNPLRNYPLLQKHELDYLAIQLVENNGNIFDDQSEHNLHSGKRWDPRAMIESIRNRISGDKNDQKYQSWTEVLAWKVDTASDVTFGPKQPSDAQPPDTDVELIFKPRQTTAGGEIHPDPTNTHGSKPAHTGKGQRAILVRKRLGDLCKWPNSTSKSALALTLSIERFMKEFFPGRLPNNDSDQMTWKIPFSRSHQLSQKTSPNCSGQKPITWVKLDITRDPKSKGWGVDNGQVEAILSLWMAHWTAHRADHLEAKKHEGNKKLQSTDWRRAGDGSHVEYCRRIGENRNGVLKRDISWWVNNAVEGLQREQTNEINGSNDNTSSGSNEDRFIFGLSGYFQTSGSSAVSISSRMSGHSRISGTSRCMPGPSEKPEFLVQHSTADLATVMAQHLFTCFIWNIGSMLPKNFLNRADININEFVKVESSRLFDLPSSIKAKSGRKLSHRQLTKFVNYAEKQGLGTPDDILLCIIPTFSFFDCLPNNVVLDYDQLIPKPFGSFKEDEQKKTCNDYIGLLDCIQKNNGVDQDEYLSSAVVVNIMEFVYLTALHIDKAKLCGTTKKTHPEEFIKLLQILSEHYSSVLRKLSPFYEWQRRRETFKALFSDFQVGTNVDDVWPTGWSEREQDKAAFMYKIGFTNRHQRVIELKPPHRRLNLQTLLVGVTNGSERDIFGWTPLHYAAARPELEFKPERTIPRMGPEDKRLEIAVNDNLRSNRWVDKFRRSPVHVAAAAGNINLLNILLPYLDDEAKLAICKGGVDEMSPLHLAAQGNHMNCNINADTENPRQGDSEGNCNKCIVTLLEHTPQAQYDTDAWKQSPIQTTVTKQCYQCTLSLLQSRNFHFSPETPDEFKNPLFFYLKKDNKQHTLIGRQLLLKHYQKFDIRKNGGDNILHYAIKFLDDIDLHALLESLKHSLPSDQLPLKVDVFNKQGQTPLHLAVSSNKYLLVQRLIEAGASPSVQDANHISPMILACQRGYELSAYYLLSGSKYHGIESDKDGKTALHHAASSSNWSSDWFLLNIIQQLSNAMTSIDVFDHQRQTPLQSAVVANRKAVCLTLLRKKASIKLVDIKRLSALNRIVQSGPESESKFRARWESQIREITTKNATEQDEDGDTALHKAVYHGDYDTLDWLMQNKADLRIENVSGRTAFIEACRQDNCHKFIRRIVDDLNSGIPDSKDSQTPQLETDTGTGQLLPINDWSRLADGTRLDINQGDSMFDQSPLAWACEGGHEKVVEILLTAKTIAIIQKATKCDNYTPLHFALFNKNPAIVQLLLDHPEGHVIWTERDENGFTVIQFAIMNADSDCLHRLLMHPTVQPSELSYDDPGAILRVCSGFNIQPSNWDWILSRIGFDETVGTPFLDEDKWTLADIAGKYGHPNLESHLRNKIDNNIKKPPPLRPSVFVSDYSGLSFDHTSIPDQGWTINMDVTFSGTFSNHFYFRTKEAIPPEDPRFYFEVKILRLPKNRIFMMGFCGTEILEGRAPGWDPGSWAYHTEDGGLYEGHGKPVVTDTSYIFKKGDVIGCGVDFNTGKGYRTRNRTLLKSGHAFGNDWLKTGKLYPCVGFRDDGDGDKLEVQINLLGSGRQTFQSDLPPSG</sequence>
<keyword evidence="1" id="KW-0677">Repeat</keyword>
<dbReference type="eggNOG" id="KOG1477">
    <property type="taxonomic scope" value="Eukaryota"/>
</dbReference>
<feature type="transmembrane region" description="Helical" evidence="5">
    <location>
        <begin position="66"/>
        <end position="84"/>
    </location>
</feature>
<evidence type="ECO:0000256" key="6">
    <source>
        <dbReference type="SAM" id="SignalP"/>
    </source>
</evidence>
<dbReference type="InterPro" id="IPR036770">
    <property type="entry name" value="Ankyrin_rpt-contain_sf"/>
</dbReference>
<dbReference type="InterPro" id="IPR001870">
    <property type="entry name" value="B30.2/SPRY"/>
</dbReference>
<accession>K3UAL4</accession>
<keyword evidence="5" id="KW-1133">Transmembrane helix</keyword>
<dbReference type="PROSITE" id="PS50188">
    <property type="entry name" value="B302_SPRY"/>
    <property type="match status" value="1"/>
</dbReference>
<feature type="region of interest" description="Disordered" evidence="4">
    <location>
        <begin position="595"/>
        <end position="618"/>
    </location>
</feature>